<dbReference type="GO" id="GO:0000145">
    <property type="term" value="C:exocyst"/>
    <property type="evidence" value="ECO:0007669"/>
    <property type="project" value="UniProtKB-UniRule"/>
</dbReference>
<dbReference type="GO" id="GO:0007268">
    <property type="term" value="P:chemical synaptic transmission"/>
    <property type="evidence" value="ECO:0007669"/>
    <property type="project" value="TreeGrafter"/>
</dbReference>
<gene>
    <name evidence="2" type="primary">Sec8</name>
    <name evidence="2" type="ORF">EVAR_43620_1</name>
</gene>
<keyword evidence="1" id="KW-0813">Transport</keyword>
<comment type="function">
    <text evidence="1">Component of the exocyst complex involved in the docking of exocytic vesicles with fusion sites on the plasma membrane.</text>
</comment>
<dbReference type="STRING" id="151549.A0A4C1XFD5"/>
<comment type="similarity">
    <text evidence="1">Belongs to the SEC8 family.</text>
</comment>
<dbReference type="GO" id="GO:0045202">
    <property type="term" value="C:synapse"/>
    <property type="evidence" value="ECO:0007669"/>
    <property type="project" value="TreeGrafter"/>
</dbReference>
<dbReference type="PANTHER" id="PTHR14146">
    <property type="entry name" value="EXOCYST COMPLEX COMPONENT 4"/>
    <property type="match status" value="1"/>
</dbReference>
<dbReference type="GO" id="GO:0006893">
    <property type="term" value="P:Golgi to plasma membrane transport"/>
    <property type="evidence" value="ECO:0007669"/>
    <property type="project" value="TreeGrafter"/>
</dbReference>
<dbReference type="EMBL" id="BGZK01000819">
    <property type="protein sequence ID" value="GBP61682.1"/>
    <property type="molecule type" value="Genomic_DNA"/>
</dbReference>
<dbReference type="OrthoDB" id="272977at2759"/>
<name>A0A4C1XFD5_EUMVA</name>
<accession>A0A4C1XFD5</accession>
<dbReference type="GO" id="GO:0090522">
    <property type="term" value="P:vesicle tethering involved in exocytosis"/>
    <property type="evidence" value="ECO:0007669"/>
    <property type="project" value="UniProtKB-UniRule"/>
</dbReference>
<keyword evidence="3" id="KW-1185">Reference proteome</keyword>
<reference evidence="2 3" key="1">
    <citation type="journal article" date="2019" name="Commun. Biol.">
        <title>The bagworm genome reveals a unique fibroin gene that provides high tensile strength.</title>
        <authorList>
            <person name="Kono N."/>
            <person name="Nakamura H."/>
            <person name="Ohtoshi R."/>
            <person name="Tomita M."/>
            <person name="Numata K."/>
            <person name="Arakawa K."/>
        </authorList>
    </citation>
    <scope>NUCLEOTIDE SEQUENCE [LARGE SCALE GENOMIC DNA]</scope>
</reference>
<protein>
    <recommendedName>
        <fullName evidence="1">Exocyst complex component Sec8</fullName>
    </recommendedName>
</protein>
<comment type="caution">
    <text evidence="2">The sequence shown here is derived from an EMBL/GenBank/DDBJ whole genome shotgun (WGS) entry which is preliminary data.</text>
</comment>
<dbReference type="Proteomes" id="UP000299102">
    <property type="component" value="Unassembled WGS sequence"/>
</dbReference>
<evidence type="ECO:0000256" key="1">
    <source>
        <dbReference type="RuleBase" id="RU367079"/>
    </source>
</evidence>
<dbReference type="PANTHER" id="PTHR14146:SF0">
    <property type="entry name" value="EXOCYST COMPLEX COMPONENT 4"/>
    <property type="match status" value="1"/>
</dbReference>
<dbReference type="GO" id="GO:0032584">
    <property type="term" value="C:growth cone membrane"/>
    <property type="evidence" value="ECO:0007669"/>
    <property type="project" value="TreeGrafter"/>
</dbReference>
<dbReference type="InterPro" id="IPR039682">
    <property type="entry name" value="Sec8/EXOC4"/>
</dbReference>
<dbReference type="AlphaFoldDB" id="A0A4C1XFD5"/>
<dbReference type="GO" id="GO:0006612">
    <property type="term" value="P:protein targeting to membrane"/>
    <property type="evidence" value="ECO:0007669"/>
    <property type="project" value="UniProtKB-UniRule"/>
</dbReference>
<keyword evidence="1" id="KW-0268">Exocytosis</keyword>
<proteinExistence type="inferred from homology"/>
<dbReference type="GO" id="GO:0015031">
    <property type="term" value="P:protein transport"/>
    <property type="evidence" value="ECO:0007669"/>
    <property type="project" value="UniProtKB-KW"/>
</dbReference>
<evidence type="ECO:0000313" key="2">
    <source>
        <dbReference type="EMBL" id="GBP61682.1"/>
    </source>
</evidence>
<organism evidence="2 3">
    <name type="scientific">Eumeta variegata</name>
    <name type="common">Bagworm moth</name>
    <name type="synonym">Eumeta japonica</name>
    <dbReference type="NCBI Taxonomy" id="151549"/>
    <lineage>
        <taxon>Eukaryota</taxon>
        <taxon>Metazoa</taxon>
        <taxon>Ecdysozoa</taxon>
        <taxon>Arthropoda</taxon>
        <taxon>Hexapoda</taxon>
        <taxon>Insecta</taxon>
        <taxon>Pterygota</taxon>
        <taxon>Neoptera</taxon>
        <taxon>Endopterygota</taxon>
        <taxon>Lepidoptera</taxon>
        <taxon>Glossata</taxon>
        <taxon>Ditrysia</taxon>
        <taxon>Tineoidea</taxon>
        <taxon>Psychidae</taxon>
        <taxon>Oiketicinae</taxon>
        <taxon>Eumeta</taxon>
    </lineage>
</organism>
<evidence type="ECO:0000313" key="3">
    <source>
        <dbReference type="Proteomes" id="UP000299102"/>
    </source>
</evidence>
<keyword evidence="1" id="KW-0653">Protein transport</keyword>
<sequence>MRDVNEVRGNECTLRAFVSDYVRHGEAERLAARARAAVDAAVRGPAAWREAAPPPTPTHTAHRIIYSCCWTAWIGVERAAGGVRAAGVCGGADAARALLDALGAFAAAARAAHHQLTPQPRARAARWLADDDIARFLQALPNWRVATAPTPIPAASAADLRHAYEREADILGSSLGDGAIASHEIVATAHTLRDLALMCESMDWVASRVRDMATRFGRASGAGLAFRLPDKLLDDIESTALIFEEISHKCLLLLHLELRVRNCFYYLGQEEGAATAGAEDNGGMEEGGTGDAAAVGEALARALLTFHELAAPVLAPHRLAYVMEGLAEMMSAGVIWRCVSGGGGTGASTARLAALRHCLAALGVSSQGLHRAAHYLQLLECSPEEVIGGVEERGAQFSELEYLHALRVTAARRHLGDLEIRAAQRRLAAALGHTGVTV</sequence>